<dbReference type="HAMAP" id="MF_02227">
    <property type="entry name" value="RPE"/>
    <property type="match status" value="1"/>
</dbReference>
<dbReference type="EMBL" id="PVNE01000010">
    <property type="protein sequence ID" value="PRX40849.1"/>
    <property type="molecule type" value="Genomic_DNA"/>
</dbReference>
<feature type="binding site" evidence="14">
    <location>
        <position position="177"/>
    </location>
    <ligand>
        <name>substrate</name>
    </ligand>
</feature>
<comment type="catalytic activity">
    <reaction evidence="1 10 11">
        <text>D-ribulose 5-phosphate = D-xylulose 5-phosphate</text>
        <dbReference type="Rhea" id="RHEA:13677"/>
        <dbReference type="ChEBI" id="CHEBI:57737"/>
        <dbReference type="ChEBI" id="CHEBI:58121"/>
        <dbReference type="EC" id="5.1.3.1"/>
    </reaction>
</comment>
<comment type="cofactor">
    <cofactor evidence="10 13">
        <name>a divalent metal cation</name>
        <dbReference type="ChEBI" id="CHEBI:60240"/>
    </cofactor>
    <text evidence="10 13">Binds 1 divalent metal cation per subunit.</text>
</comment>
<dbReference type="PROSITE" id="PS01085">
    <property type="entry name" value="RIBUL_P_3_EPIMER_1"/>
    <property type="match status" value="1"/>
</dbReference>
<feature type="active site" description="Proton donor" evidence="10 12">
    <location>
        <position position="175"/>
    </location>
</feature>
<dbReference type="GO" id="GO:0046872">
    <property type="term" value="F:metal ion binding"/>
    <property type="evidence" value="ECO:0007669"/>
    <property type="project" value="UniProtKB-UniRule"/>
</dbReference>
<feature type="binding site" evidence="10 14">
    <location>
        <begin position="141"/>
        <end position="144"/>
    </location>
    <ligand>
        <name>substrate</name>
    </ligand>
</feature>
<evidence type="ECO:0000256" key="3">
    <source>
        <dbReference type="ARBA" id="ARBA00001941"/>
    </source>
</evidence>
<dbReference type="CDD" id="cd00429">
    <property type="entry name" value="RPE"/>
    <property type="match status" value="1"/>
</dbReference>
<dbReference type="InterPro" id="IPR000056">
    <property type="entry name" value="Ribul_P_3_epim-like"/>
</dbReference>
<evidence type="ECO:0000256" key="10">
    <source>
        <dbReference type="HAMAP-Rule" id="MF_02227"/>
    </source>
</evidence>
<keyword evidence="16" id="KW-1185">Reference proteome</keyword>
<keyword evidence="8 10" id="KW-0479">Metal-binding</keyword>
<dbReference type="PIRSF" id="PIRSF001461">
    <property type="entry name" value="RPE"/>
    <property type="match status" value="1"/>
</dbReference>
<feature type="active site" description="Proton acceptor" evidence="10 12">
    <location>
        <position position="34"/>
    </location>
</feature>
<dbReference type="GO" id="GO:0006098">
    <property type="term" value="P:pentose-phosphate shunt"/>
    <property type="evidence" value="ECO:0007669"/>
    <property type="project" value="UniProtKB-UniRule"/>
</dbReference>
<accession>A0A2T0LF66</accession>
<comment type="caution">
    <text evidence="15">The sequence shown here is derived from an EMBL/GenBank/DDBJ whole genome shotgun (WGS) entry which is preliminary data.</text>
</comment>
<dbReference type="NCBIfam" id="TIGR01163">
    <property type="entry name" value="rpe"/>
    <property type="match status" value="1"/>
</dbReference>
<sequence>MVKIAPSLLSADFSRLKEELAEAEAAGADWIHVDVMDGHFVPNLTIGPLVVEAIRPHTRLPLDVHLMIEDPDRYIPAFAKSGADWITIHQEACPHLHRSVSLIAEQGVKAGVAVNPATPVSLLEPILPYIDLVLIMTVNPGFGGQKLIPTALKKVEQVRRMLEELGRTDVEIEVDGGIHPGNAGEATALGTTVLVAGSAVFGAPDRREAIAAIRSAAEAGTSAARPSG</sequence>
<comment type="cofactor">
    <cofactor evidence="3">
        <name>Co(2+)</name>
        <dbReference type="ChEBI" id="CHEBI:48828"/>
    </cofactor>
</comment>
<reference evidence="15 16" key="1">
    <citation type="submission" date="2018-03" db="EMBL/GenBank/DDBJ databases">
        <title>Genomic Encyclopedia of Archaeal and Bacterial Type Strains, Phase II (KMG-II): from individual species to whole genera.</title>
        <authorList>
            <person name="Goeker M."/>
        </authorList>
    </citation>
    <scope>NUCLEOTIDE SEQUENCE [LARGE SCALE GENOMIC DNA]</scope>
    <source>
        <strain evidence="15 16">DSM 44946</strain>
    </source>
</reference>
<feature type="binding site" evidence="10 13">
    <location>
        <position position="32"/>
    </location>
    <ligand>
        <name>a divalent metal cation</name>
        <dbReference type="ChEBI" id="CHEBI:60240"/>
    </ligand>
</feature>
<dbReference type="GO" id="GO:0004750">
    <property type="term" value="F:D-ribulose-phosphate 3-epimerase activity"/>
    <property type="evidence" value="ECO:0007669"/>
    <property type="project" value="UniProtKB-UniRule"/>
</dbReference>
<dbReference type="RefSeq" id="WP_106344962.1">
    <property type="nucleotide sequence ID" value="NZ_PVNE01000010.1"/>
</dbReference>
<dbReference type="Pfam" id="PF00834">
    <property type="entry name" value="Ribul_P_3_epim"/>
    <property type="match status" value="1"/>
</dbReference>
<dbReference type="Gene3D" id="3.20.20.70">
    <property type="entry name" value="Aldolase class I"/>
    <property type="match status" value="1"/>
</dbReference>
<name>A0A2T0LF66_9BACL</name>
<evidence type="ECO:0000256" key="13">
    <source>
        <dbReference type="PIRSR" id="PIRSR001461-2"/>
    </source>
</evidence>
<dbReference type="GO" id="GO:0005737">
    <property type="term" value="C:cytoplasm"/>
    <property type="evidence" value="ECO:0007669"/>
    <property type="project" value="UniProtKB-ARBA"/>
</dbReference>
<evidence type="ECO:0000256" key="2">
    <source>
        <dbReference type="ARBA" id="ARBA00001936"/>
    </source>
</evidence>
<comment type="cofactor">
    <cofactor evidence="2">
        <name>Mn(2+)</name>
        <dbReference type="ChEBI" id="CHEBI:29035"/>
    </cofactor>
</comment>
<dbReference type="InterPro" id="IPR013785">
    <property type="entry name" value="Aldolase_TIM"/>
</dbReference>
<evidence type="ECO:0000256" key="7">
    <source>
        <dbReference type="ARBA" id="ARBA00013188"/>
    </source>
</evidence>
<keyword evidence="13" id="KW-0862">Zinc</keyword>
<keyword evidence="13" id="KW-0170">Cobalt</keyword>
<dbReference type="FunFam" id="3.20.20.70:FF:000004">
    <property type="entry name" value="Ribulose-phosphate 3-epimerase"/>
    <property type="match status" value="1"/>
</dbReference>
<dbReference type="InterPro" id="IPR026019">
    <property type="entry name" value="Ribul_P_3_epim"/>
</dbReference>
<feature type="binding site" evidence="10 13">
    <location>
        <position position="34"/>
    </location>
    <ligand>
        <name>a divalent metal cation</name>
        <dbReference type="ChEBI" id="CHEBI:60240"/>
    </ligand>
</feature>
<dbReference type="PANTHER" id="PTHR11749">
    <property type="entry name" value="RIBULOSE-5-PHOSPHATE-3-EPIMERASE"/>
    <property type="match status" value="1"/>
</dbReference>
<protein>
    <recommendedName>
        <fullName evidence="7 10">Ribulose-phosphate 3-epimerase</fullName>
        <ecNumber evidence="7 10">5.1.3.1</ecNumber>
    </recommendedName>
</protein>
<evidence type="ECO:0000256" key="4">
    <source>
        <dbReference type="ARBA" id="ARBA00001947"/>
    </source>
</evidence>
<proteinExistence type="inferred from homology"/>
<evidence type="ECO:0000256" key="9">
    <source>
        <dbReference type="ARBA" id="ARBA00023235"/>
    </source>
</evidence>
<evidence type="ECO:0000256" key="11">
    <source>
        <dbReference type="PIRNR" id="PIRNR001461"/>
    </source>
</evidence>
<evidence type="ECO:0000256" key="14">
    <source>
        <dbReference type="PIRSR" id="PIRSR001461-3"/>
    </source>
</evidence>
<dbReference type="Proteomes" id="UP000237797">
    <property type="component" value="Unassembled WGS sequence"/>
</dbReference>
<comment type="cofactor">
    <cofactor evidence="4">
        <name>Zn(2+)</name>
        <dbReference type="ChEBI" id="CHEBI:29105"/>
    </cofactor>
</comment>
<dbReference type="NCBIfam" id="NF004076">
    <property type="entry name" value="PRK05581.1-4"/>
    <property type="match status" value="1"/>
</dbReference>
<evidence type="ECO:0000256" key="1">
    <source>
        <dbReference type="ARBA" id="ARBA00001782"/>
    </source>
</evidence>
<comment type="similarity">
    <text evidence="6 10 11">Belongs to the ribulose-phosphate 3-epimerase family.</text>
</comment>
<dbReference type="AlphaFoldDB" id="A0A2T0LF66"/>
<evidence type="ECO:0000313" key="15">
    <source>
        <dbReference type="EMBL" id="PRX40849.1"/>
    </source>
</evidence>
<dbReference type="OrthoDB" id="1645589at2"/>
<evidence type="ECO:0000256" key="5">
    <source>
        <dbReference type="ARBA" id="ARBA00001954"/>
    </source>
</evidence>
<keyword evidence="10 11" id="KW-0119">Carbohydrate metabolism</keyword>
<evidence type="ECO:0000313" key="16">
    <source>
        <dbReference type="Proteomes" id="UP000237797"/>
    </source>
</evidence>
<dbReference type="InterPro" id="IPR011060">
    <property type="entry name" value="RibuloseP-bd_barrel"/>
</dbReference>
<evidence type="ECO:0000256" key="6">
    <source>
        <dbReference type="ARBA" id="ARBA00009541"/>
    </source>
</evidence>
<gene>
    <name evidence="10" type="primary">rpe</name>
    <name evidence="15" type="ORF">CLV97_11040</name>
</gene>
<comment type="function">
    <text evidence="10">Catalyzes the reversible epimerization of D-ribulose 5-phosphate to D-xylulose 5-phosphate.</text>
</comment>
<feature type="binding site" evidence="10 13">
    <location>
        <position position="175"/>
    </location>
    <ligand>
        <name>a divalent metal cation</name>
        <dbReference type="ChEBI" id="CHEBI:60240"/>
    </ligand>
</feature>
<organism evidence="15 16">
    <name type="scientific">Planifilum fimeticola</name>
    <dbReference type="NCBI Taxonomy" id="201975"/>
    <lineage>
        <taxon>Bacteria</taxon>
        <taxon>Bacillati</taxon>
        <taxon>Bacillota</taxon>
        <taxon>Bacilli</taxon>
        <taxon>Bacillales</taxon>
        <taxon>Thermoactinomycetaceae</taxon>
        <taxon>Planifilum</taxon>
    </lineage>
</organism>
<feature type="binding site" evidence="10 13">
    <location>
        <position position="65"/>
    </location>
    <ligand>
        <name>a divalent metal cation</name>
        <dbReference type="ChEBI" id="CHEBI:60240"/>
    </ligand>
</feature>
<evidence type="ECO:0000256" key="8">
    <source>
        <dbReference type="ARBA" id="ARBA00022723"/>
    </source>
</evidence>
<feature type="binding site" evidence="10 14">
    <location>
        <position position="7"/>
    </location>
    <ligand>
        <name>substrate</name>
    </ligand>
</feature>
<comment type="cofactor">
    <cofactor evidence="5">
        <name>Fe(2+)</name>
        <dbReference type="ChEBI" id="CHEBI:29033"/>
    </cofactor>
</comment>
<feature type="binding site" evidence="10 14">
    <location>
        <position position="65"/>
    </location>
    <ligand>
        <name>substrate</name>
    </ligand>
</feature>
<feature type="binding site" evidence="10">
    <location>
        <begin position="175"/>
        <end position="177"/>
    </location>
    <ligand>
        <name>substrate</name>
    </ligand>
</feature>
<dbReference type="SUPFAM" id="SSF51366">
    <property type="entry name" value="Ribulose-phoshate binding barrel"/>
    <property type="match status" value="1"/>
</dbReference>
<comment type="pathway">
    <text evidence="10">Carbohydrate degradation.</text>
</comment>
<dbReference type="GO" id="GO:0019323">
    <property type="term" value="P:pentose catabolic process"/>
    <property type="evidence" value="ECO:0007669"/>
    <property type="project" value="UniProtKB-UniRule"/>
</dbReference>
<dbReference type="EC" id="5.1.3.1" evidence="7 10"/>
<keyword evidence="9 10" id="KW-0413">Isomerase</keyword>
<feature type="binding site" evidence="10 14">
    <location>
        <begin position="197"/>
        <end position="198"/>
    </location>
    <ligand>
        <name>substrate</name>
    </ligand>
</feature>
<evidence type="ECO:0000256" key="12">
    <source>
        <dbReference type="PIRSR" id="PIRSR001461-1"/>
    </source>
</evidence>
<keyword evidence="13" id="KW-0464">Manganese</keyword>